<sequence>MADLIIKNMPMHKSYLEPFCGSCADLSKEDDRER</sequence>
<protein>
    <submittedName>
        <fullName evidence="2">DNA adenine methylase</fullName>
    </submittedName>
</protein>
<dbReference type="GO" id="GO:0032259">
    <property type="term" value="P:methylation"/>
    <property type="evidence" value="ECO:0007669"/>
    <property type="project" value="UniProtKB-KW"/>
</dbReference>
<keyword evidence="2" id="KW-0808">Transferase</keyword>
<evidence type="ECO:0000313" key="1">
    <source>
        <dbReference type="EMBL" id="EAC3882425.1"/>
    </source>
</evidence>
<keyword evidence="2" id="KW-0489">Methyltransferase</keyword>
<feature type="non-terminal residue" evidence="2">
    <location>
        <position position="34"/>
    </location>
</feature>
<gene>
    <name evidence="2" type="ORF">AP104_11615</name>
    <name evidence="1" type="ORF">B4X68_10370</name>
</gene>
<dbReference type="AlphaFoldDB" id="A0A9P1T0M8"/>
<evidence type="ECO:0000313" key="2">
    <source>
        <dbReference type="EMBL" id="EAC5950034.1"/>
    </source>
</evidence>
<proteinExistence type="predicted"/>
<evidence type="ECO:0000313" key="4">
    <source>
        <dbReference type="Proteomes" id="UP000378540"/>
    </source>
</evidence>
<comment type="caution">
    <text evidence="2">The sequence shown here is derived from an EMBL/GenBank/DDBJ whole genome shotgun (WGS) entry which is preliminary data.</text>
</comment>
<reference evidence="2 4" key="1">
    <citation type="submission" date="2018-06" db="EMBL/GenBank/DDBJ databases">
        <authorList>
            <consortium name="GenomeTrakr: Next Generation Sequencing Network for Food Pathogen Tracability"/>
        </authorList>
    </citation>
    <scope>NUCLEOTIDE SEQUENCE [LARGE SCALE GENOMIC DNA]</scope>
    <source>
        <strain evidence="1 3">CFSAN060999</strain>
        <strain evidence="2 4">FDA00009539</strain>
    </source>
</reference>
<name>A0A9P1T0M8_LISMN</name>
<organism evidence="2 4">
    <name type="scientific">Listeria monocytogenes</name>
    <dbReference type="NCBI Taxonomy" id="1639"/>
    <lineage>
        <taxon>Bacteria</taxon>
        <taxon>Bacillati</taxon>
        <taxon>Bacillota</taxon>
        <taxon>Bacilli</taxon>
        <taxon>Bacillales</taxon>
        <taxon>Listeriaceae</taxon>
        <taxon>Listeria</taxon>
    </lineage>
</organism>
<dbReference type="GO" id="GO:0008168">
    <property type="term" value="F:methyltransferase activity"/>
    <property type="evidence" value="ECO:0007669"/>
    <property type="project" value="UniProtKB-KW"/>
</dbReference>
<evidence type="ECO:0000313" key="3">
    <source>
        <dbReference type="Proteomes" id="UP000356407"/>
    </source>
</evidence>
<dbReference type="EMBL" id="AAAJCR010000008">
    <property type="protein sequence ID" value="EAC5950034.1"/>
    <property type="molecule type" value="Genomic_DNA"/>
</dbReference>
<dbReference type="Proteomes" id="UP000356407">
    <property type="component" value="Unassembled WGS sequence"/>
</dbReference>
<dbReference type="Proteomes" id="UP000378540">
    <property type="component" value="Unassembled WGS sequence"/>
</dbReference>
<accession>A0A9P1T0M8</accession>
<dbReference type="EMBL" id="AAAICE010000007">
    <property type="protein sequence ID" value="EAC3882425.1"/>
    <property type="molecule type" value="Genomic_DNA"/>
</dbReference>